<keyword evidence="4" id="KW-1185">Reference proteome</keyword>
<dbReference type="Proteomes" id="UP000239899">
    <property type="component" value="Unassembled WGS sequence"/>
</dbReference>
<dbReference type="OrthoDB" id="10579407at2759"/>
<proteinExistence type="predicted"/>
<dbReference type="AlphaFoldDB" id="A0A2P6TPP3"/>
<keyword evidence="2" id="KW-0732">Signal</keyword>
<feature type="transmembrane region" description="Helical" evidence="1">
    <location>
        <begin position="164"/>
        <end position="185"/>
    </location>
</feature>
<evidence type="ECO:0000256" key="2">
    <source>
        <dbReference type="SAM" id="SignalP"/>
    </source>
</evidence>
<sequence>MNGCISALALLHGLLQAASLAATCLLRQAPNDSGRPCLAALRRLWGEHGRPNRQHRILAGLLAAFVQALAMMFKRDHSPEALAVFLEAEAAIVVFLIGIPLLASEAWLDRYPLLYNFACRLAFVNAGNNQEHSVNHTLQAEPPNGRLWLLKSTWQLFLGTKCSALLGLAVIAPLPLLPHLLLAVAD</sequence>
<feature type="signal peptide" evidence="2">
    <location>
        <begin position="1"/>
        <end position="21"/>
    </location>
</feature>
<organism evidence="3 4">
    <name type="scientific">Chlorella sorokiniana</name>
    <name type="common">Freshwater green alga</name>
    <dbReference type="NCBI Taxonomy" id="3076"/>
    <lineage>
        <taxon>Eukaryota</taxon>
        <taxon>Viridiplantae</taxon>
        <taxon>Chlorophyta</taxon>
        <taxon>core chlorophytes</taxon>
        <taxon>Trebouxiophyceae</taxon>
        <taxon>Chlorellales</taxon>
        <taxon>Chlorellaceae</taxon>
        <taxon>Chlorella clade</taxon>
        <taxon>Chlorella</taxon>
    </lineage>
</organism>
<evidence type="ECO:0000313" key="3">
    <source>
        <dbReference type="EMBL" id="PRW56005.1"/>
    </source>
</evidence>
<name>A0A2P6TPP3_CHLSO</name>
<evidence type="ECO:0000313" key="4">
    <source>
        <dbReference type="Proteomes" id="UP000239899"/>
    </source>
</evidence>
<keyword evidence="1" id="KW-0812">Transmembrane</keyword>
<evidence type="ECO:0000256" key="1">
    <source>
        <dbReference type="SAM" id="Phobius"/>
    </source>
</evidence>
<feature type="transmembrane region" description="Helical" evidence="1">
    <location>
        <begin position="81"/>
        <end position="103"/>
    </location>
</feature>
<comment type="caution">
    <text evidence="3">The sequence shown here is derived from an EMBL/GenBank/DDBJ whole genome shotgun (WGS) entry which is preliminary data.</text>
</comment>
<keyword evidence="1" id="KW-0472">Membrane</keyword>
<keyword evidence="1" id="KW-1133">Transmembrane helix</keyword>
<dbReference type="EMBL" id="LHPG02000009">
    <property type="protein sequence ID" value="PRW56005.1"/>
    <property type="molecule type" value="Genomic_DNA"/>
</dbReference>
<reference evidence="3 4" key="1">
    <citation type="journal article" date="2018" name="Plant J.">
        <title>Genome sequences of Chlorella sorokiniana UTEX 1602 and Micractinium conductrix SAG 241.80: implications to maltose excretion by a green alga.</title>
        <authorList>
            <person name="Arriola M.B."/>
            <person name="Velmurugan N."/>
            <person name="Zhang Y."/>
            <person name="Plunkett M.H."/>
            <person name="Hondzo H."/>
            <person name="Barney B.M."/>
        </authorList>
    </citation>
    <scope>NUCLEOTIDE SEQUENCE [LARGE SCALE GENOMIC DNA]</scope>
    <source>
        <strain evidence="4">UTEX 1602</strain>
    </source>
</reference>
<gene>
    <name evidence="3" type="ORF">C2E21_5047</name>
</gene>
<feature type="chain" id="PRO_5015141954" evidence="2">
    <location>
        <begin position="22"/>
        <end position="186"/>
    </location>
</feature>
<protein>
    <submittedName>
        <fullName evidence="3">Delta(8)-fatty-acid desaturase 2-like</fullName>
    </submittedName>
</protein>
<accession>A0A2P6TPP3</accession>